<dbReference type="Proteomes" id="UP000464593">
    <property type="component" value="Chromosome"/>
</dbReference>
<dbReference type="AlphaFoldDB" id="A0AAE6V4T8"/>
<organism evidence="1 2">
    <name type="scientific">Pseudomonas monteilii</name>
    <dbReference type="NCBI Taxonomy" id="76759"/>
    <lineage>
        <taxon>Bacteria</taxon>
        <taxon>Pseudomonadati</taxon>
        <taxon>Pseudomonadota</taxon>
        <taxon>Gammaproteobacteria</taxon>
        <taxon>Pseudomonadales</taxon>
        <taxon>Pseudomonadaceae</taxon>
        <taxon>Pseudomonas</taxon>
    </lineage>
</organism>
<proteinExistence type="predicted"/>
<sequence>MPAWQPSDWRRDSRIELIFDQPQSQPALQAGLSECRVS</sequence>
<evidence type="ECO:0000313" key="1">
    <source>
        <dbReference type="EMBL" id="QHB30698.1"/>
    </source>
</evidence>
<name>A0AAE6V4T8_9PSED</name>
<accession>A0AAE6V4T8</accession>
<protein>
    <submittedName>
        <fullName evidence="1">Cobalamin biosynthesis protein CobW</fullName>
    </submittedName>
</protein>
<evidence type="ECO:0000313" key="2">
    <source>
        <dbReference type="Proteomes" id="UP000464593"/>
    </source>
</evidence>
<gene>
    <name evidence="1" type="ORF">TCK1_5352</name>
</gene>
<reference evidence="1 2" key="1">
    <citation type="submission" date="2019-05" db="EMBL/GenBank/DDBJ databases">
        <title>Complete genome sequence of Pseudomonas Pseudomonas resinovorans.</title>
        <authorList>
            <person name="Chen H.-P."/>
        </authorList>
    </citation>
    <scope>NUCLEOTIDE SEQUENCE [LARGE SCALE GENOMIC DNA]</scope>
    <source>
        <strain evidence="1 2">TCU-CK1</strain>
    </source>
</reference>
<dbReference type="EMBL" id="CP040324">
    <property type="protein sequence ID" value="QHB30698.1"/>
    <property type="molecule type" value="Genomic_DNA"/>
</dbReference>